<evidence type="ECO:0000256" key="3">
    <source>
        <dbReference type="ARBA" id="ARBA00022801"/>
    </source>
</evidence>
<protein>
    <recommendedName>
        <fullName evidence="7">Linear primary-alkylsulfatase</fullName>
        <ecNumber evidence="6">3.1.6.21</ecNumber>
    </recommendedName>
    <alternativeName>
        <fullName evidence="8">Type III linear primary-alkylsulfatase</fullName>
    </alternativeName>
</protein>
<evidence type="ECO:0000256" key="6">
    <source>
        <dbReference type="ARBA" id="ARBA00066568"/>
    </source>
</evidence>
<dbReference type="SMART" id="SM00849">
    <property type="entry name" value="Lactamase_B"/>
    <property type="match status" value="1"/>
</dbReference>
<dbReference type="GO" id="GO:0046983">
    <property type="term" value="F:protein dimerization activity"/>
    <property type="evidence" value="ECO:0007669"/>
    <property type="project" value="InterPro"/>
</dbReference>
<dbReference type="InterPro" id="IPR029228">
    <property type="entry name" value="Alkyl_sulf_dimr"/>
</dbReference>
<name>A0A1H5V109_9ACTN</name>
<dbReference type="InterPro" id="IPR052195">
    <property type="entry name" value="Bact_Alkyl/Aryl-Sulfatase"/>
</dbReference>
<dbReference type="InterPro" id="IPR001279">
    <property type="entry name" value="Metallo-B-lactamas"/>
</dbReference>
<evidence type="ECO:0000256" key="4">
    <source>
        <dbReference type="ARBA" id="ARBA00022833"/>
    </source>
</evidence>
<keyword evidence="4" id="KW-0862">Zinc</keyword>
<dbReference type="EC" id="3.1.6.21" evidence="6"/>
<sequence length="663" mass="71834">MPESTPNPDPKSRPRPKPTAPKPAASKPASKPAPTTPKPAQPPIAAANNALTARLPFDDTQDLDDARRGFMGTAADPLIKEGTGRTVWDLDAYGFLAGDCPDTANPSLWRQSRLCSDHGLFEVTDGIYQVRGFDLSNMTLVEGDTGVLVIDPLISAETAAAGLALYREHRGDRPVTGVLYTHSHIDHFGGVRGVLPDGAADGGVPVLAPDGFLEHAVRENVYAGTAMARRAAYMYGAALPKGERGQIGAGLGQTTSTGSVGLVPPTRDITRTGQTETVDGIRMVFQLTPGTEAPAELNIHFPDRSALCMAENATHNQHNLLTLRGAEVRDPRVWAQYLAEAIDRFAGSSDVAFASHHWPVWGREQLIRFLSEQRDLYAYLHDQTLRLLNQGLTALEIAESLRMPPALERAWHTHGYYGSVSHNTKAVYQRYLGWFDGNPAHLWEHPPVEAARRYVEFMGGADEVVRRARESFAEGDYRWVAQVVHHVLFADPDHAEARRLQADALEQLGYGSENGTWRNFYLMGALELREGPVGTPTATTSPDLLAALTLDQLFDSLAIRVDGPRSWDADITVRWTVDGRDPVTLRLHNGVLTHVTGTGPAAAEPDVEVDLAEADLRALLTGGTDPADLAARDGVRISGDASRLPALLGHLAAPDPDFAIVTP</sequence>
<dbReference type="EMBL" id="FNVU01000002">
    <property type="protein sequence ID" value="SEF80906.1"/>
    <property type="molecule type" value="Genomic_DNA"/>
</dbReference>
<evidence type="ECO:0000256" key="1">
    <source>
        <dbReference type="ARBA" id="ARBA00001947"/>
    </source>
</evidence>
<keyword evidence="3" id="KW-0378">Hydrolase</keyword>
<evidence type="ECO:0000313" key="11">
    <source>
        <dbReference type="EMBL" id="SEF80906.1"/>
    </source>
</evidence>
<keyword evidence="2" id="KW-0479">Metal-binding</keyword>
<comment type="cofactor">
    <cofactor evidence="1">
        <name>Zn(2+)</name>
        <dbReference type="ChEBI" id="CHEBI:29105"/>
    </cofactor>
</comment>
<dbReference type="SUPFAM" id="SSF55718">
    <property type="entry name" value="SCP-like"/>
    <property type="match status" value="1"/>
</dbReference>
<dbReference type="InterPro" id="IPR029229">
    <property type="entry name" value="Alkyl_sulf_C"/>
</dbReference>
<dbReference type="Gene3D" id="3.60.15.30">
    <property type="entry name" value="Metallo-beta-lactamase domain"/>
    <property type="match status" value="1"/>
</dbReference>
<evidence type="ECO:0000259" key="10">
    <source>
        <dbReference type="SMART" id="SM00849"/>
    </source>
</evidence>
<dbReference type="InterPro" id="IPR044097">
    <property type="entry name" value="Bds1/SdsA1_MBL-fold"/>
</dbReference>
<dbReference type="OrthoDB" id="5240502at2"/>
<proteinExistence type="inferred from homology"/>
<dbReference type="InterPro" id="IPR038536">
    <property type="entry name" value="Alkyl/aryl-sulf_dimr_sf"/>
</dbReference>
<dbReference type="AlphaFoldDB" id="A0A1H5V109"/>
<dbReference type="PANTHER" id="PTHR43223:SF1">
    <property type="entry name" value="ALKYL_ARYL-SULFATASE BDS1"/>
    <property type="match status" value="1"/>
</dbReference>
<accession>A0A1H5V109</accession>
<feature type="domain" description="Metallo-beta-lactamase" evidence="10">
    <location>
        <begin position="135"/>
        <end position="356"/>
    </location>
</feature>
<dbReference type="Proteomes" id="UP000236754">
    <property type="component" value="Unassembled WGS sequence"/>
</dbReference>
<dbReference type="InterPro" id="IPR036527">
    <property type="entry name" value="SCP2_sterol-bd_dom_sf"/>
</dbReference>
<dbReference type="GO" id="GO:0018909">
    <property type="term" value="P:dodecyl sulfate metabolic process"/>
    <property type="evidence" value="ECO:0007669"/>
    <property type="project" value="InterPro"/>
</dbReference>
<evidence type="ECO:0000256" key="2">
    <source>
        <dbReference type="ARBA" id="ARBA00022723"/>
    </source>
</evidence>
<evidence type="ECO:0000256" key="5">
    <source>
        <dbReference type="ARBA" id="ARBA00033751"/>
    </source>
</evidence>
<dbReference type="Gene3D" id="3.30.1050.10">
    <property type="entry name" value="SCP2 sterol-binding domain"/>
    <property type="match status" value="1"/>
</dbReference>
<dbReference type="Pfam" id="PF14863">
    <property type="entry name" value="Alkyl_sulf_dimr"/>
    <property type="match status" value="1"/>
</dbReference>
<dbReference type="FunFam" id="3.60.15.30:FF:000001">
    <property type="entry name" value="Alkyl/aryl-sulfatase BDS1"/>
    <property type="match status" value="1"/>
</dbReference>
<evidence type="ECO:0000256" key="7">
    <source>
        <dbReference type="ARBA" id="ARBA00068034"/>
    </source>
</evidence>
<feature type="region of interest" description="Disordered" evidence="9">
    <location>
        <begin position="1"/>
        <end position="43"/>
    </location>
</feature>
<feature type="compositionally biased region" description="Low complexity" evidence="9">
    <location>
        <begin position="22"/>
        <end position="33"/>
    </location>
</feature>
<comment type="similarity">
    <text evidence="5">Belongs to the metallo-beta-lactamase superfamily. Type III sulfatase family.</text>
</comment>
<dbReference type="Pfam" id="PF14864">
    <property type="entry name" value="Alkyl_sulf_C"/>
    <property type="match status" value="1"/>
</dbReference>
<dbReference type="CDD" id="cd07710">
    <property type="entry name" value="arylsulfatase_Sdsa1-like_MBL-fold"/>
    <property type="match status" value="1"/>
</dbReference>
<organism evidence="11 12">
    <name type="scientific">Actinacidiphila yanglinensis</name>
    <dbReference type="NCBI Taxonomy" id="310779"/>
    <lineage>
        <taxon>Bacteria</taxon>
        <taxon>Bacillati</taxon>
        <taxon>Actinomycetota</taxon>
        <taxon>Actinomycetes</taxon>
        <taxon>Kitasatosporales</taxon>
        <taxon>Streptomycetaceae</taxon>
        <taxon>Actinacidiphila</taxon>
    </lineage>
</organism>
<evidence type="ECO:0000313" key="12">
    <source>
        <dbReference type="Proteomes" id="UP000236754"/>
    </source>
</evidence>
<dbReference type="GO" id="GO:0018741">
    <property type="term" value="F:linear primary-alkylsulfatase activity"/>
    <property type="evidence" value="ECO:0007669"/>
    <property type="project" value="UniProtKB-EC"/>
</dbReference>
<reference evidence="11 12" key="1">
    <citation type="submission" date="2016-10" db="EMBL/GenBank/DDBJ databases">
        <authorList>
            <person name="de Groot N.N."/>
        </authorList>
    </citation>
    <scope>NUCLEOTIDE SEQUENCE [LARGE SCALE GENOMIC DNA]</scope>
    <source>
        <strain evidence="11 12">CGMCC 4.2023</strain>
    </source>
</reference>
<evidence type="ECO:0000256" key="9">
    <source>
        <dbReference type="SAM" id="MobiDB-lite"/>
    </source>
</evidence>
<evidence type="ECO:0000256" key="8">
    <source>
        <dbReference type="ARBA" id="ARBA00075789"/>
    </source>
</evidence>
<gene>
    <name evidence="11" type="ORF">SAMN05216223_102100</name>
</gene>
<dbReference type="GO" id="GO:0046872">
    <property type="term" value="F:metal ion binding"/>
    <property type="evidence" value="ECO:0007669"/>
    <property type="project" value="UniProtKB-KW"/>
</dbReference>
<dbReference type="PANTHER" id="PTHR43223">
    <property type="entry name" value="ALKYL/ARYL-SULFATASE"/>
    <property type="match status" value="1"/>
</dbReference>
<dbReference type="InterPro" id="IPR036866">
    <property type="entry name" value="RibonucZ/Hydroxyglut_hydro"/>
</dbReference>
<dbReference type="FunFam" id="1.25.40.880:FF:000001">
    <property type="entry name" value="SDS hydrolase SdsA1"/>
    <property type="match status" value="1"/>
</dbReference>
<keyword evidence="12" id="KW-1185">Reference proteome</keyword>
<dbReference type="Gene3D" id="1.25.40.880">
    <property type="entry name" value="Alkyl sulfatase, dimerisation domain"/>
    <property type="match status" value="1"/>
</dbReference>
<dbReference type="SUPFAM" id="SSF56281">
    <property type="entry name" value="Metallo-hydrolase/oxidoreductase"/>
    <property type="match status" value="1"/>
</dbReference>
<dbReference type="Pfam" id="PF00753">
    <property type="entry name" value="Lactamase_B"/>
    <property type="match status" value="1"/>
</dbReference>